<accession>A0A3B7MGN3</accession>
<dbReference type="SUPFAM" id="SSF49464">
    <property type="entry name" value="Carboxypeptidase regulatory domain-like"/>
    <property type="match status" value="1"/>
</dbReference>
<dbReference type="InterPro" id="IPR008969">
    <property type="entry name" value="CarboxyPept-like_regulatory"/>
</dbReference>
<dbReference type="EMBL" id="CP032157">
    <property type="protein sequence ID" value="AXY73532.1"/>
    <property type="molecule type" value="Genomic_DNA"/>
</dbReference>
<proteinExistence type="predicted"/>
<keyword evidence="1" id="KW-0645">Protease</keyword>
<evidence type="ECO:0000313" key="2">
    <source>
        <dbReference type="Proteomes" id="UP000263900"/>
    </source>
</evidence>
<dbReference type="OrthoDB" id="939978at2"/>
<dbReference type="Proteomes" id="UP000263900">
    <property type="component" value="Chromosome"/>
</dbReference>
<reference evidence="1 2" key="1">
    <citation type="submission" date="2018-09" db="EMBL/GenBank/DDBJ databases">
        <title>Genome sequencing of strain 6GH32-13.</title>
        <authorList>
            <person name="Weon H.-Y."/>
            <person name="Heo J."/>
            <person name="Kwon S.-W."/>
        </authorList>
    </citation>
    <scope>NUCLEOTIDE SEQUENCE [LARGE SCALE GENOMIC DNA]</scope>
    <source>
        <strain evidence="1 2">5GH32-13</strain>
    </source>
</reference>
<dbReference type="Gene3D" id="2.60.40.1120">
    <property type="entry name" value="Carboxypeptidase-like, regulatory domain"/>
    <property type="match status" value="1"/>
</dbReference>
<keyword evidence="1" id="KW-0121">Carboxypeptidase</keyword>
<dbReference type="PROSITE" id="PS51257">
    <property type="entry name" value="PROKAR_LIPOPROTEIN"/>
    <property type="match status" value="1"/>
</dbReference>
<dbReference type="KEGG" id="pseg:D3H65_05865"/>
<keyword evidence="1" id="KW-0378">Hydrolase</keyword>
<dbReference type="RefSeq" id="WP_119049370.1">
    <property type="nucleotide sequence ID" value="NZ_CP032157.1"/>
</dbReference>
<dbReference type="AlphaFoldDB" id="A0A3B7MGN3"/>
<organism evidence="1 2">
    <name type="scientific">Paraflavitalea soli</name>
    <dbReference type="NCBI Taxonomy" id="2315862"/>
    <lineage>
        <taxon>Bacteria</taxon>
        <taxon>Pseudomonadati</taxon>
        <taxon>Bacteroidota</taxon>
        <taxon>Chitinophagia</taxon>
        <taxon>Chitinophagales</taxon>
        <taxon>Chitinophagaceae</taxon>
        <taxon>Paraflavitalea</taxon>
    </lineage>
</organism>
<sequence length="254" mass="27928">MKMRTHYIQLMAVIILAFSCDKKASGEDDSGSSTDKVVKGKVTDTQGRPIKGATILIDNTLIYNSYLTGSTGDDGTYRIKLFTGSWQAYAEMNVTYQGKTYKIDLHPDNAQGFGGDGAIRNFQWKLTGDKSVPLTGDYGGTIILDKQFGSSIYDSENIEFTLTPTGPLIDGSTGQVIKMKHGQPSTNNYGKLVDIPIGYYTMTAVYQSSTGNIPIKLRDKEHNRTGAFASSIQLYFEPTTSYGYDMANVEYTEN</sequence>
<keyword evidence="2" id="KW-1185">Reference proteome</keyword>
<evidence type="ECO:0000313" key="1">
    <source>
        <dbReference type="EMBL" id="AXY73532.1"/>
    </source>
</evidence>
<dbReference type="GO" id="GO:0004180">
    <property type="term" value="F:carboxypeptidase activity"/>
    <property type="evidence" value="ECO:0007669"/>
    <property type="project" value="UniProtKB-KW"/>
</dbReference>
<gene>
    <name evidence="1" type="ORF">D3H65_05865</name>
</gene>
<name>A0A3B7MGN3_9BACT</name>
<protein>
    <submittedName>
        <fullName evidence="1">Carboxypeptidase regulatory-like domain-containing protein</fullName>
    </submittedName>
</protein>